<dbReference type="RefSeq" id="WP_099156028.1">
    <property type="nucleotide sequence ID" value="NZ_PDUD01000125.1"/>
</dbReference>
<evidence type="ECO:0000259" key="2">
    <source>
        <dbReference type="Pfam" id="PF01609"/>
    </source>
</evidence>
<evidence type="ECO:0000256" key="1">
    <source>
        <dbReference type="SAM" id="MobiDB-lite"/>
    </source>
</evidence>
<reference evidence="4 5" key="1">
    <citation type="submission" date="2017-10" db="EMBL/GenBank/DDBJ databases">
        <title>The draft genome sequence of Lewinella nigricans NBRC 102662.</title>
        <authorList>
            <person name="Wang K."/>
        </authorList>
    </citation>
    <scope>NUCLEOTIDE SEQUENCE [LARGE SCALE GENOMIC DNA]</scope>
    <source>
        <strain evidence="4 5">NBRC 102662</strain>
    </source>
</reference>
<proteinExistence type="predicted"/>
<dbReference type="OrthoDB" id="1270539at2"/>
<feature type="domain" description="Insertion element IS402-like" evidence="3">
    <location>
        <begin position="18"/>
        <end position="92"/>
    </location>
</feature>
<keyword evidence="5" id="KW-1185">Reference proteome</keyword>
<dbReference type="NCBIfam" id="NF033580">
    <property type="entry name" value="transpos_IS5_3"/>
    <property type="match status" value="1"/>
</dbReference>
<dbReference type="Pfam" id="PF13340">
    <property type="entry name" value="DUF4096"/>
    <property type="match status" value="1"/>
</dbReference>
<protein>
    <submittedName>
        <fullName evidence="4">IS5/IS1182 family transposase</fullName>
    </submittedName>
</protein>
<accession>A0A2D0MW90</accession>
<evidence type="ECO:0000259" key="3">
    <source>
        <dbReference type="Pfam" id="PF13340"/>
    </source>
</evidence>
<organism evidence="4 5">
    <name type="scientific">Flavilitoribacter nigricans (strain ATCC 23147 / DSM 23189 / NBRC 102662 / NCIMB 1420 / SS-2)</name>
    <name type="common">Lewinella nigricans</name>
    <dbReference type="NCBI Taxonomy" id="1122177"/>
    <lineage>
        <taxon>Bacteria</taxon>
        <taxon>Pseudomonadati</taxon>
        <taxon>Bacteroidota</taxon>
        <taxon>Saprospiria</taxon>
        <taxon>Saprospirales</taxon>
        <taxon>Lewinellaceae</taxon>
        <taxon>Flavilitoribacter</taxon>
    </lineage>
</organism>
<dbReference type="Proteomes" id="UP000223913">
    <property type="component" value="Unassembled WGS sequence"/>
</dbReference>
<sequence>MSTSQYKAKRAKYPSDMTKHGWKKLKELLPASNSGTAKGGRPPVELKEVINGIFYVVKNGCTWRSLPHDFPNWNTVYGYFRNWSLNGTWEWINAWFVKKTRRRSGRKNRPSAASLDSQSVKSTSVGGPDRGFDAGKKTKGRKRFILTDSQGLLLAAMVCAASVSEKAGAMKFLKRIKKVKCLRHLCTRIKLVWVDGGYRGEELSDWVMKIWGWIWQVVLRQEDTKGFVLLPRRWVVERTFGWLHHARRLSKDYEYNPKHSRSMIYIASIRLLMRRNY</sequence>
<dbReference type="GO" id="GO:0004803">
    <property type="term" value="F:transposase activity"/>
    <property type="evidence" value="ECO:0007669"/>
    <property type="project" value="InterPro"/>
</dbReference>
<dbReference type="EMBL" id="PDUD01000125">
    <property type="protein sequence ID" value="PHN00542.1"/>
    <property type="molecule type" value="Genomic_DNA"/>
</dbReference>
<name>A0A2D0MW90_FLAN2</name>
<dbReference type="Pfam" id="PF01609">
    <property type="entry name" value="DDE_Tnp_1"/>
    <property type="match status" value="1"/>
</dbReference>
<dbReference type="AlphaFoldDB" id="A0A2D0MW90"/>
<dbReference type="InterPro" id="IPR002559">
    <property type="entry name" value="Transposase_11"/>
</dbReference>
<feature type="compositionally biased region" description="Polar residues" evidence="1">
    <location>
        <begin position="114"/>
        <end position="125"/>
    </location>
</feature>
<evidence type="ECO:0000313" key="5">
    <source>
        <dbReference type="Proteomes" id="UP000223913"/>
    </source>
</evidence>
<dbReference type="PANTHER" id="PTHR30007:SF0">
    <property type="entry name" value="TRANSPOSASE"/>
    <property type="match status" value="1"/>
</dbReference>
<comment type="caution">
    <text evidence="4">The sequence shown here is derived from an EMBL/GenBank/DDBJ whole genome shotgun (WGS) entry which is preliminary data.</text>
</comment>
<dbReference type="GO" id="GO:0006313">
    <property type="term" value="P:DNA transposition"/>
    <property type="evidence" value="ECO:0007669"/>
    <property type="project" value="InterPro"/>
</dbReference>
<feature type="region of interest" description="Disordered" evidence="1">
    <location>
        <begin position="106"/>
        <end position="136"/>
    </location>
</feature>
<gene>
    <name evidence="4" type="ORF">CRP01_41720</name>
</gene>
<dbReference type="InterPro" id="IPR025161">
    <property type="entry name" value="IS402-like_dom"/>
</dbReference>
<dbReference type="GO" id="GO:0003677">
    <property type="term" value="F:DNA binding"/>
    <property type="evidence" value="ECO:0007669"/>
    <property type="project" value="InterPro"/>
</dbReference>
<feature type="domain" description="Transposase IS4-like" evidence="2">
    <location>
        <begin position="110"/>
        <end position="267"/>
    </location>
</feature>
<evidence type="ECO:0000313" key="4">
    <source>
        <dbReference type="EMBL" id="PHN00542.1"/>
    </source>
</evidence>
<dbReference type="PANTHER" id="PTHR30007">
    <property type="entry name" value="PHP DOMAIN PROTEIN"/>
    <property type="match status" value="1"/>
</dbReference>